<accession>A0A9Q2XIC9</accession>
<name>A0A9Q2XIC9_9PSED</name>
<dbReference type="Proteomes" id="UP001106592">
    <property type="component" value="Unassembled WGS sequence"/>
</dbReference>
<evidence type="ECO:0000313" key="2">
    <source>
        <dbReference type="Proteomes" id="UP001106592"/>
    </source>
</evidence>
<evidence type="ECO:0000313" key="1">
    <source>
        <dbReference type="EMBL" id="MBV6286631.1"/>
    </source>
</evidence>
<dbReference type="AlphaFoldDB" id="A0A9Q2XIC9"/>
<reference evidence="1" key="1">
    <citation type="journal article" date="2022" name="Int. J. Syst. Evol. Microbiol.">
        <title>Pseudomonas aegrilactucae sp. nov. and Pseudomonas morbosilactucae sp. nov., pathogens causing bacterial rot of lettuce in Japan.</title>
        <authorList>
            <person name="Sawada H."/>
            <person name="Fujikawa T."/>
            <person name="Satou M."/>
        </authorList>
    </citation>
    <scope>NUCLEOTIDE SEQUENCE</scope>
    <source>
        <strain evidence="1">MAFF 301350</strain>
    </source>
</reference>
<dbReference type="RefSeq" id="WP_217974295.1">
    <property type="nucleotide sequence ID" value="NZ_JAHTBI010000016.1"/>
</dbReference>
<protein>
    <submittedName>
        <fullName evidence="1">Uncharacterized protein</fullName>
    </submittedName>
</protein>
<dbReference type="EMBL" id="JAHTBI010000016">
    <property type="protein sequence ID" value="MBV6286631.1"/>
    <property type="molecule type" value="Genomic_DNA"/>
</dbReference>
<proteinExistence type="predicted"/>
<sequence length="189" mass="20800">MELDRNGLPCLAQFSEDGFVDCVFKVQNLEHHAGHYHFDLRASFAEQPVGLKVRLISEVGPGFDADMQLLQAHVYREGVVLSSLGVETERFISALAGLYEMPVSEVAPTTTEALTVVALQQAPTGLTDGPMRLKLFGQDADAADAGRYYESFFNVNLPDGLIYWNEKDMDYRTPMLRALTALALGGKQA</sequence>
<reference evidence="1" key="2">
    <citation type="journal article" date="2023" name="Plant Pathol.">
        <title>Dismantling and reorganizing Pseudomonas marginalis sensu#lato.</title>
        <authorList>
            <person name="Sawada H."/>
            <person name="Fujikawa T."/>
            <person name="Satou M."/>
        </authorList>
    </citation>
    <scope>NUCLEOTIDE SEQUENCE</scope>
    <source>
        <strain evidence="1">MAFF 301350</strain>
    </source>
</reference>
<gene>
    <name evidence="1" type="ORF">KUO17_06205</name>
</gene>
<comment type="caution">
    <text evidence="1">The sequence shown here is derived from an EMBL/GenBank/DDBJ whole genome shotgun (WGS) entry which is preliminary data.</text>
</comment>
<organism evidence="1 2">
    <name type="scientific">Pseudomonas aegrilactucae</name>
    <dbReference type="NCBI Taxonomy" id="2854028"/>
    <lineage>
        <taxon>Bacteria</taxon>
        <taxon>Pseudomonadati</taxon>
        <taxon>Pseudomonadota</taxon>
        <taxon>Gammaproteobacteria</taxon>
        <taxon>Pseudomonadales</taxon>
        <taxon>Pseudomonadaceae</taxon>
        <taxon>Pseudomonas</taxon>
    </lineage>
</organism>
<keyword evidence="2" id="KW-1185">Reference proteome</keyword>